<accession>A0A2P5FWN8</accession>
<name>A0A2P5FWN8_TREOI</name>
<reference evidence="2" key="1">
    <citation type="submission" date="2016-06" db="EMBL/GenBank/DDBJ databases">
        <title>Parallel loss of symbiosis genes in relatives of nitrogen-fixing non-legume Parasponia.</title>
        <authorList>
            <person name="Van Velzen R."/>
            <person name="Holmer R."/>
            <person name="Bu F."/>
            <person name="Rutten L."/>
            <person name="Van Zeijl A."/>
            <person name="Liu W."/>
            <person name="Santuari L."/>
            <person name="Cao Q."/>
            <person name="Sharma T."/>
            <person name="Shen D."/>
            <person name="Roswanjaya Y."/>
            <person name="Wardhani T."/>
            <person name="Kalhor M.S."/>
            <person name="Jansen J."/>
            <person name="Van den Hoogen J."/>
            <person name="Gungor B."/>
            <person name="Hartog M."/>
            <person name="Hontelez J."/>
            <person name="Verver J."/>
            <person name="Yang W.-C."/>
            <person name="Schijlen E."/>
            <person name="Repin R."/>
            <person name="Schilthuizen M."/>
            <person name="Schranz E."/>
            <person name="Heidstra R."/>
            <person name="Miyata K."/>
            <person name="Fedorova E."/>
            <person name="Kohlen W."/>
            <person name="Bisseling T."/>
            <person name="Smit S."/>
            <person name="Geurts R."/>
        </authorList>
    </citation>
    <scope>NUCLEOTIDE SEQUENCE [LARGE SCALE GENOMIC DNA]</scope>
    <source>
        <strain evidence="2">cv. RG33-2</strain>
    </source>
</reference>
<organism evidence="1 2">
    <name type="scientific">Trema orientale</name>
    <name type="common">Charcoal tree</name>
    <name type="synonym">Celtis orientalis</name>
    <dbReference type="NCBI Taxonomy" id="63057"/>
    <lineage>
        <taxon>Eukaryota</taxon>
        <taxon>Viridiplantae</taxon>
        <taxon>Streptophyta</taxon>
        <taxon>Embryophyta</taxon>
        <taxon>Tracheophyta</taxon>
        <taxon>Spermatophyta</taxon>
        <taxon>Magnoliopsida</taxon>
        <taxon>eudicotyledons</taxon>
        <taxon>Gunneridae</taxon>
        <taxon>Pentapetalae</taxon>
        <taxon>rosids</taxon>
        <taxon>fabids</taxon>
        <taxon>Rosales</taxon>
        <taxon>Cannabaceae</taxon>
        <taxon>Trema</taxon>
    </lineage>
</organism>
<evidence type="ECO:0000313" key="2">
    <source>
        <dbReference type="Proteomes" id="UP000237000"/>
    </source>
</evidence>
<protein>
    <submittedName>
        <fullName evidence="1">Uncharacterized protein</fullName>
    </submittedName>
</protein>
<keyword evidence="2" id="KW-1185">Reference proteome</keyword>
<dbReference type="EMBL" id="JXTC01000005">
    <property type="protein sequence ID" value="POO02198.1"/>
    <property type="molecule type" value="Genomic_DNA"/>
</dbReference>
<dbReference type="Proteomes" id="UP000237000">
    <property type="component" value="Unassembled WGS sequence"/>
</dbReference>
<comment type="caution">
    <text evidence="1">The sequence shown here is derived from an EMBL/GenBank/DDBJ whole genome shotgun (WGS) entry which is preliminary data.</text>
</comment>
<gene>
    <name evidence="1" type="ORF">TorRG33x02_019820</name>
</gene>
<sequence length="378" mass="44100">MDRFAETKRMMSAKVEEFRTAYAHRRFSDIFRSEPLSDIQLKQLSDEELMNYAEQILGPVLSSLASTTLPLATETHHPIPIPHPYLIDFRQYCIFDYEFRSLPMALNFYLEQLDLVTFYEMHDRTLFVQTKCLMLFEQAYVYQLVAIIWTRLCLRLVKRAGGLEEAAVESSQAISNELERMGFYCELEESVLRLVKDYSYRDPTLTIQTENLMLFERSYVLQLVAMIFGTLTRTSRGAVTSERRTIVNVSWEILCRLGIKLPMLEKLVATSQEPILVDESFKDIKEVAKSWRAISDEVDGMRKILASKEKELHNKYNSEEGEASIEIPSSQRQLLDEVGHMRRLVASKEEELQNTVEVFHEKLFRCGEFRSMNWCSFP</sequence>
<dbReference type="InParanoid" id="A0A2P5FWN8"/>
<dbReference type="AlphaFoldDB" id="A0A2P5FWN8"/>
<proteinExistence type="predicted"/>
<evidence type="ECO:0000313" key="1">
    <source>
        <dbReference type="EMBL" id="POO02198.1"/>
    </source>
</evidence>